<dbReference type="InterPro" id="IPR000276">
    <property type="entry name" value="GPCR_Rhodpsn"/>
</dbReference>
<protein>
    <submittedName>
        <fullName evidence="8">(salmon louse) hypothetical protein</fullName>
    </submittedName>
</protein>
<feature type="domain" description="G-protein coupled receptors family 1 profile" evidence="7">
    <location>
        <begin position="77"/>
        <end position="403"/>
    </location>
</feature>
<name>A0A7R8CF22_LEPSM</name>
<sequence length="426" mass="49987">MLVVYLKRRILFLVESDEHTLKGGESGMGLSNNYSRDYNISNNCPTFTLDDKIFSNTFRLWVEYRFQTCIAVLGILINLFSSYVITRKEMRNSFNLLLIFLAVFDSTFLITALSKTFREPLSASCGGVYLEIFAYGLYPLYKISMSGSIFMTVAISGERYFAIHYPLDYSRSMNEANAVRKPLDQIRYSCDFPLYTFQFIQFFFEITVSQHNATSKPHMSVTPLRKNVFYINYNYWSRLILHGVLPLFMLFYFNFKIFYDIRERRRRRQMRLNATHITLKNNQIRQQQQKQQLQQLHQQASHVLNTETSITKRGSQSTQKIFSADGSRRIEDSLAVIFIGFTFVFCICHTPRILLNIYEILFLERLTSCSSAGKEGLYPWTYTAIRLSHFLLVANSALNMLVYCFLSSKFRKECKTLFRNMCRKQI</sequence>
<dbReference type="Gene3D" id="1.20.1070.10">
    <property type="entry name" value="Rhodopsin 7-helix transmembrane proteins"/>
    <property type="match status" value="1"/>
</dbReference>
<dbReference type="PANTHER" id="PTHR46641">
    <property type="entry name" value="FMRFAMIDE RECEPTOR-RELATED"/>
    <property type="match status" value="1"/>
</dbReference>
<evidence type="ECO:0000256" key="4">
    <source>
        <dbReference type="ARBA" id="ARBA00022989"/>
    </source>
</evidence>
<reference evidence="8" key="1">
    <citation type="submission" date="2021-02" db="EMBL/GenBank/DDBJ databases">
        <authorList>
            <person name="Bekaert M."/>
        </authorList>
    </citation>
    <scope>NUCLEOTIDE SEQUENCE</scope>
    <source>
        <strain evidence="8">IoA-00</strain>
    </source>
</reference>
<dbReference type="Pfam" id="PF00001">
    <property type="entry name" value="7tm_1"/>
    <property type="match status" value="1"/>
</dbReference>
<dbReference type="GO" id="GO:0016020">
    <property type="term" value="C:membrane"/>
    <property type="evidence" value="ECO:0007669"/>
    <property type="project" value="UniProtKB-SubCell"/>
</dbReference>
<feature type="transmembrane region" description="Helical" evidence="6">
    <location>
        <begin position="334"/>
        <end position="355"/>
    </location>
</feature>
<dbReference type="PROSITE" id="PS50262">
    <property type="entry name" value="G_PROTEIN_RECEP_F1_2"/>
    <property type="match status" value="1"/>
</dbReference>
<dbReference type="AlphaFoldDB" id="A0A7R8CF22"/>
<evidence type="ECO:0000256" key="2">
    <source>
        <dbReference type="ARBA" id="ARBA00010663"/>
    </source>
</evidence>
<feature type="transmembrane region" description="Helical" evidence="6">
    <location>
        <begin position="96"/>
        <end position="114"/>
    </location>
</feature>
<keyword evidence="5 6" id="KW-0472">Membrane</keyword>
<comment type="subcellular location">
    <subcellularLocation>
        <location evidence="1">Membrane</location>
    </subcellularLocation>
</comment>
<dbReference type="Proteomes" id="UP000675881">
    <property type="component" value="Chromosome 1"/>
</dbReference>
<dbReference type="PRINTS" id="PR00237">
    <property type="entry name" value="GPCRRHODOPSN"/>
</dbReference>
<gene>
    <name evidence="8" type="ORF">LSAA_1918</name>
</gene>
<dbReference type="GO" id="GO:0004930">
    <property type="term" value="F:G protein-coupled receptor activity"/>
    <property type="evidence" value="ECO:0007669"/>
    <property type="project" value="InterPro"/>
</dbReference>
<dbReference type="PANTHER" id="PTHR46641:SF2">
    <property type="entry name" value="FMRFAMIDE RECEPTOR"/>
    <property type="match status" value="1"/>
</dbReference>
<organism evidence="8 9">
    <name type="scientific">Lepeophtheirus salmonis</name>
    <name type="common">Salmon louse</name>
    <name type="synonym">Caligus salmonis</name>
    <dbReference type="NCBI Taxonomy" id="72036"/>
    <lineage>
        <taxon>Eukaryota</taxon>
        <taxon>Metazoa</taxon>
        <taxon>Ecdysozoa</taxon>
        <taxon>Arthropoda</taxon>
        <taxon>Crustacea</taxon>
        <taxon>Multicrustacea</taxon>
        <taxon>Hexanauplia</taxon>
        <taxon>Copepoda</taxon>
        <taxon>Siphonostomatoida</taxon>
        <taxon>Caligidae</taxon>
        <taxon>Lepeophtheirus</taxon>
    </lineage>
</organism>
<keyword evidence="3 6" id="KW-0812">Transmembrane</keyword>
<evidence type="ECO:0000259" key="7">
    <source>
        <dbReference type="PROSITE" id="PS50262"/>
    </source>
</evidence>
<dbReference type="EMBL" id="HG994580">
    <property type="protein sequence ID" value="CAF2762375.1"/>
    <property type="molecule type" value="Genomic_DNA"/>
</dbReference>
<evidence type="ECO:0000313" key="9">
    <source>
        <dbReference type="Proteomes" id="UP000675881"/>
    </source>
</evidence>
<feature type="transmembrane region" description="Helical" evidence="6">
    <location>
        <begin position="387"/>
        <end position="406"/>
    </location>
</feature>
<keyword evidence="4 6" id="KW-1133">Transmembrane helix</keyword>
<accession>A0A7R8CF22</accession>
<keyword evidence="9" id="KW-1185">Reference proteome</keyword>
<comment type="similarity">
    <text evidence="2">Belongs to the G-protein coupled receptor 1 family.</text>
</comment>
<dbReference type="OrthoDB" id="10011262at2759"/>
<proteinExistence type="inferred from homology"/>
<evidence type="ECO:0000256" key="3">
    <source>
        <dbReference type="ARBA" id="ARBA00022692"/>
    </source>
</evidence>
<feature type="transmembrane region" description="Helical" evidence="6">
    <location>
        <begin position="239"/>
        <end position="259"/>
    </location>
</feature>
<evidence type="ECO:0000256" key="5">
    <source>
        <dbReference type="ARBA" id="ARBA00023136"/>
    </source>
</evidence>
<dbReference type="InterPro" id="IPR052954">
    <property type="entry name" value="GPCR-Ligand_Int"/>
</dbReference>
<evidence type="ECO:0000256" key="1">
    <source>
        <dbReference type="ARBA" id="ARBA00004370"/>
    </source>
</evidence>
<dbReference type="InterPro" id="IPR017452">
    <property type="entry name" value="GPCR_Rhodpsn_7TM"/>
</dbReference>
<feature type="transmembrane region" description="Helical" evidence="6">
    <location>
        <begin position="64"/>
        <end position="84"/>
    </location>
</feature>
<dbReference type="SUPFAM" id="SSF81321">
    <property type="entry name" value="Family A G protein-coupled receptor-like"/>
    <property type="match status" value="1"/>
</dbReference>
<evidence type="ECO:0000313" key="8">
    <source>
        <dbReference type="EMBL" id="CAF2762375.1"/>
    </source>
</evidence>
<evidence type="ECO:0000256" key="6">
    <source>
        <dbReference type="SAM" id="Phobius"/>
    </source>
</evidence>